<sequence>MTLKEAHSSHWKGTCKNTLCTVAEVETLLSVRLYFCTPDSIKGYTFHDTLIESGVQDVGLIQYNKAELLHIRDNSPVFMPEIPPDFNPQRERIKHRGLRKRGTRGGVLVRLRRRIHRSALPSLILSNVRSLPNKLDELSMLLGNQRDFRDAAAICLTESWLSEAVPDSAVQLDGFSLHRADRTSDSNNEEAAFAATSITTGILSRTCSPELESLTVLCKPFYKPREFSSVIVTTVYIPPSAAAVSATQQLASIIMEVENNNPDAFAVVLGDFNHVSMRKALPRYKPQIHIATRKEKTLDQCYSPIPEAYHAMARAPLGESDHNTILLIPKYRQRLRVAKPTVKHCRIWSPQAIETLQDCLDSTVWSNLWTEGQDIDTYTVTSYIRFCECMYSHQNRNCF</sequence>
<evidence type="ECO:0000313" key="1">
    <source>
        <dbReference type="EMBL" id="KAK0140570.1"/>
    </source>
</evidence>
<comment type="caution">
    <text evidence="1">The sequence shown here is derived from an EMBL/GenBank/DDBJ whole genome shotgun (WGS) entry which is preliminary data.</text>
</comment>
<dbReference type="AlphaFoldDB" id="A0AA47NX63"/>
<keyword evidence="2" id="KW-1185">Reference proteome</keyword>
<dbReference type="Gene3D" id="3.60.10.10">
    <property type="entry name" value="Endonuclease/exonuclease/phosphatase"/>
    <property type="match status" value="1"/>
</dbReference>
<reference evidence="1" key="1">
    <citation type="journal article" date="2023" name="Front. Mar. Sci.">
        <title>A new Merluccius polli reference genome to investigate the effects of global change in West African waters.</title>
        <authorList>
            <person name="Mateo J.L."/>
            <person name="Blanco-Fernandez C."/>
            <person name="Garcia-Vazquez E."/>
            <person name="Machado-Schiaffino G."/>
        </authorList>
    </citation>
    <scope>NUCLEOTIDE SEQUENCE</scope>
    <source>
        <strain evidence="1">C29</strain>
        <tissue evidence="1">Fin</tissue>
    </source>
</reference>
<gene>
    <name evidence="1" type="ORF">N1851_022449</name>
</gene>
<dbReference type="PANTHER" id="PTHR47510">
    <property type="entry name" value="REVERSE TRANSCRIPTASE DOMAIN-CONTAINING PROTEIN"/>
    <property type="match status" value="1"/>
</dbReference>
<dbReference type="Proteomes" id="UP001174136">
    <property type="component" value="Unassembled WGS sequence"/>
</dbReference>
<evidence type="ECO:0000313" key="2">
    <source>
        <dbReference type="Proteomes" id="UP001174136"/>
    </source>
</evidence>
<proteinExistence type="predicted"/>
<name>A0AA47NX63_MERPO</name>
<organism evidence="1 2">
    <name type="scientific">Merluccius polli</name>
    <name type="common">Benguela hake</name>
    <name type="synonym">Merluccius cadenati</name>
    <dbReference type="NCBI Taxonomy" id="89951"/>
    <lineage>
        <taxon>Eukaryota</taxon>
        <taxon>Metazoa</taxon>
        <taxon>Chordata</taxon>
        <taxon>Craniata</taxon>
        <taxon>Vertebrata</taxon>
        <taxon>Euteleostomi</taxon>
        <taxon>Actinopterygii</taxon>
        <taxon>Neopterygii</taxon>
        <taxon>Teleostei</taxon>
        <taxon>Neoteleostei</taxon>
        <taxon>Acanthomorphata</taxon>
        <taxon>Zeiogadaria</taxon>
        <taxon>Gadariae</taxon>
        <taxon>Gadiformes</taxon>
        <taxon>Gadoidei</taxon>
        <taxon>Merlucciidae</taxon>
        <taxon>Merluccius</taxon>
    </lineage>
</organism>
<dbReference type="SUPFAM" id="SSF56219">
    <property type="entry name" value="DNase I-like"/>
    <property type="match status" value="1"/>
</dbReference>
<dbReference type="EMBL" id="JAOPHQ010004056">
    <property type="protein sequence ID" value="KAK0140570.1"/>
    <property type="molecule type" value="Genomic_DNA"/>
</dbReference>
<protein>
    <recommendedName>
        <fullName evidence="3">Endonuclease/exonuclease/phosphatase domain-containing protein</fullName>
    </recommendedName>
</protein>
<evidence type="ECO:0008006" key="3">
    <source>
        <dbReference type="Google" id="ProtNLM"/>
    </source>
</evidence>
<dbReference type="PANTHER" id="PTHR47510:SF3">
    <property type="entry name" value="ENDO_EXONUCLEASE_PHOSPHATASE DOMAIN-CONTAINING PROTEIN"/>
    <property type="match status" value="1"/>
</dbReference>
<dbReference type="InterPro" id="IPR036691">
    <property type="entry name" value="Endo/exonu/phosph_ase_sf"/>
</dbReference>
<accession>A0AA47NX63</accession>